<reference evidence="1 2" key="1">
    <citation type="submission" date="2024-01" db="EMBL/GenBank/DDBJ databases">
        <title>The complete chloroplast genome sequence of Lithospermum erythrorhizon: insights into the phylogenetic relationship among Boraginaceae species and the maternal lineages of purple gromwells.</title>
        <authorList>
            <person name="Okada T."/>
            <person name="Watanabe K."/>
        </authorList>
    </citation>
    <scope>NUCLEOTIDE SEQUENCE [LARGE SCALE GENOMIC DNA]</scope>
</reference>
<sequence length="75" mass="8353">MEADIIKSLRGCQLTEEEEVVIAVEEVDLAAEIHELRSRPADQNELPKLELLRLGHHRAVLAISHRHKVALVGVG</sequence>
<dbReference type="EMBL" id="BAABME010006013">
    <property type="protein sequence ID" value="GAA0167234.1"/>
    <property type="molecule type" value="Genomic_DNA"/>
</dbReference>
<comment type="caution">
    <text evidence="1">The sequence shown here is derived from an EMBL/GenBank/DDBJ whole genome shotgun (WGS) entry which is preliminary data.</text>
</comment>
<proteinExistence type="predicted"/>
<name>A0AAV3QT80_LITER</name>
<organism evidence="1 2">
    <name type="scientific">Lithospermum erythrorhizon</name>
    <name type="common">Purple gromwell</name>
    <name type="synonym">Lithospermum officinale var. erythrorhizon</name>
    <dbReference type="NCBI Taxonomy" id="34254"/>
    <lineage>
        <taxon>Eukaryota</taxon>
        <taxon>Viridiplantae</taxon>
        <taxon>Streptophyta</taxon>
        <taxon>Embryophyta</taxon>
        <taxon>Tracheophyta</taxon>
        <taxon>Spermatophyta</taxon>
        <taxon>Magnoliopsida</taxon>
        <taxon>eudicotyledons</taxon>
        <taxon>Gunneridae</taxon>
        <taxon>Pentapetalae</taxon>
        <taxon>asterids</taxon>
        <taxon>lamiids</taxon>
        <taxon>Boraginales</taxon>
        <taxon>Boraginaceae</taxon>
        <taxon>Boraginoideae</taxon>
        <taxon>Lithospermeae</taxon>
        <taxon>Lithospermum</taxon>
    </lineage>
</organism>
<keyword evidence="2" id="KW-1185">Reference proteome</keyword>
<dbReference type="Proteomes" id="UP001454036">
    <property type="component" value="Unassembled WGS sequence"/>
</dbReference>
<gene>
    <name evidence="1" type="ORF">LIER_22211</name>
</gene>
<protein>
    <submittedName>
        <fullName evidence="1">Uncharacterized protein</fullName>
    </submittedName>
</protein>
<evidence type="ECO:0000313" key="2">
    <source>
        <dbReference type="Proteomes" id="UP001454036"/>
    </source>
</evidence>
<evidence type="ECO:0000313" key="1">
    <source>
        <dbReference type="EMBL" id="GAA0167234.1"/>
    </source>
</evidence>
<dbReference type="AlphaFoldDB" id="A0AAV3QT80"/>
<accession>A0AAV3QT80</accession>